<gene>
    <name evidence="4" type="primary">panB</name>
    <name evidence="4" type="ORF">AMST5_03138</name>
</gene>
<dbReference type="GO" id="GO:0003864">
    <property type="term" value="F:3-methyl-2-oxobutanoate hydroxymethyltransferase activity"/>
    <property type="evidence" value="ECO:0007669"/>
    <property type="project" value="UniProtKB-EC"/>
</dbReference>
<proteinExistence type="inferred from homology"/>
<dbReference type="SUPFAM" id="SSF51621">
    <property type="entry name" value="Phosphoenolpyruvate/pyruvate domain"/>
    <property type="match status" value="1"/>
</dbReference>
<dbReference type="EMBL" id="OY288114">
    <property type="protein sequence ID" value="CAJ0880261.1"/>
    <property type="molecule type" value="Genomic_DNA"/>
</dbReference>
<dbReference type="PANTHER" id="PTHR20881:SF0">
    <property type="entry name" value="3-METHYL-2-OXOBUTANOATE HYDROXYMETHYLTRANSFERASE"/>
    <property type="match status" value="1"/>
</dbReference>
<dbReference type="NCBIfam" id="TIGR00222">
    <property type="entry name" value="panB"/>
    <property type="match status" value="1"/>
</dbReference>
<protein>
    <recommendedName>
        <fullName evidence="2">3-methyl-2-oxobutanoate hydroxymethyltransferase</fullName>
        <ecNumber evidence="2">2.1.2.11</ecNumber>
    </recommendedName>
</protein>
<dbReference type="AlphaFoldDB" id="A0AA48RAD0"/>
<evidence type="ECO:0000256" key="1">
    <source>
        <dbReference type="ARBA" id="ARBA00008676"/>
    </source>
</evidence>
<dbReference type="PANTHER" id="PTHR20881">
    <property type="entry name" value="3-METHYL-2-OXOBUTANOATE HYDROXYMETHYLTRANSFERASE"/>
    <property type="match status" value="1"/>
</dbReference>
<dbReference type="CDD" id="cd06557">
    <property type="entry name" value="KPHMT-like"/>
    <property type="match status" value="1"/>
</dbReference>
<dbReference type="InterPro" id="IPR015813">
    <property type="entry name" value="Pyrv/PenolPyrv_kinase-like_dom"/>
</dbReference>
<dbReference type="Gene3D" id="3.20.20.60">
    <property type="entry name" value="Phosphoenolpyruvate-binding domains"/>
    <property type="match status" value="1"/>
</dbReference>
<reference evidence="4" key="1">
    <citation type="submission" date="2023-07" db="EMBL/GenBank/DDBJ databases">
        <authorList>
            <person name="Pelsma A.J. K."/>
        </authorList>
    </citation>
    <scope>NUCLEOTIDE SEQUENCE</scope>
</reference>
<sequence>MSTKVDLFLEKKRRGEKIVVITAYDAPTARIEAEAGVDIILVGDSVGMNVLGYAHEREVTLADMAHHIAAVRRGAPDVYIIGDLPYATYDTPEQAIANSIILRDAGADCVKFEGAQPDVVAALTAEGFDVCGHLGLESQHQDVKRRQGKTAEAAAKLFADALAADAAGQKLLVLELVPDELAGAISRAVRAATIGIGAGPLTDGQVLVVNDLAGVTTREFKHNRRYGQVGAALRAAVSAYAADVRAGAFPGPEHGFHMADDERRNFESRIRTGG</sequence>
<name>A0AA48RAD0_9ZZZZ</name>
<dbReference type="GO" id="GO:0015940">
    <property type="term" value="P:pantothenate biosynthetic process"/>
    <property type="evidence" value="ECO:0007669"/>
    <property type="project" value="InterPro"/>
</dbReference>
<evidence type="ECO:0000313" key="4">
    <source>
        <dbReference type="EMBL" id="CAJ0880261.1"/>
    </source>
</evidence>
<evidence type="ECO:0000256" key="3">
    <source>
        <dbReference type="ARBA" id="ARBA00022679"/>
    </source>
</evidence>
<dbReference type="InterPro" id="IPR003700">
    <property type="entry name" value="Pantoate_hydroxy_MeTrfase"/>
</dbReference>
<dbReference type="PIRSF" id="PIRSF000388">
    <property type="entry name" value="Pantoate_hydroxy_MeTrfase"/>
    <property type="match status" value="1"/>
</dbReference>
<evidence type="ECO:0000256" key="2">
    <source>
        <dbReference type="ARBA" id="ARBA00012618"/>
    </source>
</evidence>
<dbReference type="GO" id="GO:0000287">
    <property type="term" value="F:magnesium ion binding"/>
    <property type="evidence" value="ECO:0007669"/>
    <property type="project" value="TreeGrafter"/>
</dbReference>
<accession>A0AA48RAD0</accession>
<dbReference type="GO" id="GO:0005737">
    <property type="term" value="C:cytoplasm"/>
    <property type="evidence" value="ECO:0007669"/>
    <property type="project" value="TreeGrafter"/>
</dbReference>
<dbReference type="InterPro" id="IPR040442">
    <property type="entry name" value="Pyrv_kinase-like_dom_sf"/>
</dbReference>
<dbReference type="EC" id="2.1.2.11" evidence="2"/>
<dbReference type="Pfam" id="PF02548">
    <property type="entry name" value="Pantoate_transf"/>
    <property type="match status" value="1"/>
</dbReference>
<keyword evidence="3 4" id="KW-0808">Transferase</keyword>
<comment type="similarity">
    <text evidence="1">Belongs to the PanB family.</text>
</comment>
<organism evidence="4">
    <name type="scientific">freshwater sediment metagenome</name>
    <dbReference type="NCBI Taxonomy" id="556182"/>
    <lineage>
        <taxon>unclassified sequences</taxon>
        <taxon>metagenomes</taxon>
        <taxon>ecological metagenomes</taxon>
    </lineage>
</organism>